<feature type="transmembrane region" description="Helical" evidence="10">
    <location>
        <begin position="167"/>
        <end position="190"/>
    </location>
</feature>
<feature type="transmembrane region" description="Helical" evidence="10">
    <location>
        <begin position="315"/>
        <end position="345"/>
    </location>
</feature>
<dbReference type="Pfam" id="PF01554">
    <property type="entry name" value="MatE"/>
    <property type="match status" value="2"/>
</dbReference>
<dbReference type="PANTHER" id="PTHR43823">
    <property type="entry name" value="SPORULATION PROTEIN YKVU"/>
    <property type="match status" value="1"/>
</dbReference>
<dbReference type="InterPro" id="IPR002528">
    <property type="entry name" value="MATE_fam"/>
</dbReference>
<name>A0ABS6D9N9_9FIRM</name>
<dbReference type="InterPro" id="IPR051327">
    <property type="entry name" value="MATE_MepA_subfamily"/>
</dbReference>
<dbReference type="NCBIfam" id="TIGR00797">
    <property type="entry name" value="matE"/>
    <property type="match status" value="1"/>
</dbReference>
<feature type="transmembrane region" description="Helical" evidence="10">
    <location>
        <begin position="351"/>
        <end position="374"/>
    </location>
</feature>
<gene>
    <name evidence="11" type="ORF">HGO97_020680</name>
</gene>
<organism evidence="11 12">
    <name type="scientific">Faecalicatena faecalis</name>
    <dbReference type="NCBI Taxonomy" id="2726362"/>
    <lineage>
        <taxon>Bacteria</taxon>
        <taxon>Bacillati</taxon>
        <taxon>Bacillota</taxon>
        <taxon>Clostridia</taxon>
        <taxon>Lachnospirales</taxon>
        <taxon>Lachnospiraceae</taxon>
        <taxon>Faecalicatena</taxon>
    </lineage>
</organism>
<comment type="subcellular location">
    <subcellularLocation>
        <location evidence="1">Cell membrane</location>
        <topology evidence="1">Multi-pass membrane protein</topology>
    </subcellularLocation>
</comment>
<proteinExistence type="inferred from homology"/>
<keyword evidence="9" id="KW-0046">Antibiotic resistance</keyword>
<comment type="caution">
    <text evidence="11">The sequence shown here is derived from an EMBL/GenBank/DDBJ whole genome shotgun (WGS) entry which is preliminary data.</text>
</comment>
<evidence type="ECO:0000256" key="5">
    <source>
        <dbReference type="ARBA" id="ARBA00022475"/>
    </source>
</evidence>
<protein>
    <recommendedName>
        <fullName evidence="3">Multidrug export protein MepA</fullName>
    </recommendedName>
</protein>
<feature type="transmembrane region" description="Helical" evidence="10">
    <location>
        <begin position="51"/>
        <end position="74"/>
    </location>
</feature>
<comment type="similarity">
    <text evidence="2">Belongs to the multi antimicrobial extrusion (MATE) (TC 2.A.66.1) family. MepA subfamily.</text>
</comment>
<feature type="transmembrane region" description="Helical" evidence="10">
    <location>
        <begin position="419"/>
        <end position="438"/>
    </location>
</feature>
<keyword evidence="7 10" id="KW-1133">Transmembrane helix</keyword>
<feature type="transmembrane region" description="Helical" evidence="10">
    <location>
        <begin position="18"/>
        <end position="39"/>
    </location>
</feature>
<evidence type="ECO:0000256" key="10">
    <source>
        <dbReference type="SAM" id="Phobius"/>
    </source>
</evidence>
<keyword evidence="12" id="KW-1185">Reference proteome</keyword>
<dbReference type="PANTHER" id="PTHR43823:SF3">
    <property type="entry name" value="MULTIDRUG EXPORT PROTEIN MEPA"/>
    <property type="match status" value="1"/>
</dbReference>
<keyword evidence="5" id="KW-1003">Cell membrane</keyword>
<dbReference type="PIRSF" id="PIRSF006603">
    <property type="entry name" value="DinF"/>
    <property type="match status" value="1"/>
</dbReference>
<dbReference type="EMBL" id="JABACJ020000029">
    <property type="protein sequence ID" value="MBU3878221.1"/>
    <property type="molecule type" value="Genomic_DNA"/>
</dbReference>
<keyword evidence="4" id="KW-0813">Transport</keyword>
<evidence type="ECO:0000256" key="9">
    <source>
        <dbReference type="ARBA" id="ARBA00023251"/>
    </source>
</evidence>
<keyword evidence="8 10" id="KW-0472">Membrane</keyword>
<evidence type="ECO:0000256" key="7">
    <source>
        <dbReference type="ARBA" id="ARBA00022989"/>
    </source>
</evidence>
<evidence type="ECO:0000256" key="6">
    <source>
        <dbReference type="ARBA" id="ARBA00022692"/>
    </source>
</evidence>
<feature type="transmembrane region" description="Helical" evidence="10">
    <location>
        <begin position="386"/>
        <end position="407"/>
    </location>
</feature>
<dbReference type="InterPro" id="IPR048279">
    <property type="entry name" value="MdtK-like"/>
</dbReference>
<evidence type="ECO:0000256" key="2">
    <source>
        <dbReference type="ARBA" id="ARBA00008417"/>
    </source>
</evidence>
<feature type="transmembrane region" description="Helical" evidence="10">
    <location>
        <begin position="95"/>
        <end position="118"/>
    </location>
</feature>
<reference evidence="11 12" key="1">
    <citation type="submission" date="2021-06" db="EMBL/GenBank/DDBJ databases">
        <title>Faecalicatena sp. nov. isolated from porcine feces.</title>
        <authorList>
            <person name="Oh B.S."/>
            <person name="Lee J.H."/>
        </authorList>
    </citation>
    <scope>NUCLEOTIDE SEQUENCE [LARGE SCALE GENOMIC DNA]</scope>
    <source>
        <strain evidence="11 12">AGMB00832</strain>
    </source>
</reference>
<evidence type="ECO:0000256" key="4">
    <source>
        <dbReference type="ARBA" id="ARBA00022448"/>
    </source>
</evidence>
<feature type="transmembrane region" description="Helical" evidence="10">
    <location>
        <begin position="196"/>
        <end position="218"/>
    </location>
</feature>
<dbReference type="InterPro" id="IPR045070">
    <property type="entry name" value="MATE_MepA-like"/>
</dbReference>
<dbReference type="CDD" id="cd13143">
    <property type="entry name" value="MATE_MepA_like"/>
    <property type="match status" value="1"/>
</dbReference>
<feature type="transmembrane region" description="Helical" evidence="10">
    <location>
        <begin position="138"/>
        <end position="155"/>
    </location>
</feature>
<feature type="transmembrane region" description="Helical" evidence="10">
    <location>
        <begin position="239"/>
        <end position="264"/>
    </location>
</feature>
<evidence type="ECO:0000256" key="8">
    <source>
        <dbReference type="ARBA" id="ARBA00023136"/>
    </source>
</evidence>
<accession>A0ABS6D9N9</accession>
<feature type="transmembrane region" description="Helical" evidence="10">
    <location>
        <begin position="270"/>
        <end position="294"/>
    </location>
</feature>
<sequence>MTQDEKYKMMTEMPIPSLIGRLAVPTIISMLITSFYNMADTFFVGRIGTSATAAVGVAFPLMAVIQALGFFCGHGSGNSISRKLGSKETGTAEQLAATGFFMAIFLGLAVTVLGLVFLKPLCLILGSTDTILPYTEKYLGIILLGAPYMTAQLVLNNQIRFQGNAVYSMIGITTGAVLNIALDPLFIFVFHMGIAGAAFATIMSQFVSFVMLLVGIRISKCIPIRFRNIKLNKERLSEIVGGGLPSLFRQGLGSVATMTLNLAANPYGDAAIAAMSIVSRITMFAGSALIGFGQGFQPVCGFNYGAKKFGRVREALWFCVKVSTVLLFILAIVGALLSGSLVGIFRDDPEVIRIGTTALRFQCLSFTLNGWIIMNNMMMQTMGKTGYATLLASARQGLFFIPALLILPRLFGLLGIQMAQAVADSLTFVVTTVIYVLVMKGMRQEEEEYRCACKQERNDIYCKSIK</sequence>
<keyword evidence="6 10" id="KW-0812">Transmembrane</keyword>
<evidence type="ECO:0000256" key="3">
    <source>
        <dbReference type="ARBA" id="ARBA00022106"/>
    </source>
</evidence>
<evidence type="ECO:0000256" key="1">
    <source>
        <dbReference type="ARBA" id="ARBA00004651"/>
    </source>
</evidence>
<evidence type="ECO:0000313" key="11">
    <source>
        <dbReference type="EMBL" id="MBU3878221.1"/>
    </source>
</evidence>
<dbReference type="Proteomes" id="UP000723714">
    <property type="component" value="Unassembled WGS sequence"/>
</dbReference>
<evidence type="ECO:0000313" key="12">
    <source>
        <dbReference type="Proteomes" id="UP000723714"/>
    </source>
</evidence>